<dbReference type="PANTHER" id="PTHR11575">
    <property type="entry name" value="5'-NUCLEOTIDASE-RELATED"/>
    <property type="match status" value="1"/>
</dbReference>
<gene>
    <name evidence="2" type="ORF">SAMN05421847_2483</name>
</gene>
<dbReference type="PRINTS" id="PR01607">
    <property type="entry name" value="APYRASEFAMLY"/>
</dbReference>
<dbReference type="PANTHER" id="PTHR11575:SF24">
    <property type="entry name" value="5'-NUCLEOTIDASE"/>
    <property type="match status" value="1"/>
</dbReference>
<dbReference type="GO" id="GO:0008768">
    <property type="term" value="F:UDP-sugar diphosphatase activity"/>
    <property type="evidence" value="ECO:0007669"/>
    <property type="project" value="TreeGrafter"/>
</dbReference>
<dbReference type="Gene3D" id="3.90.780.10">
    <property type="entry name" value="5'-Nucleotidase, C-terminal domain"/>
    <property type="match status" value="1"/>
</dbReference>
<dbReference type="EMBL" id="FNUS01000006">
    <property type="protein sequence ID" value="SEG49075.1"/>
    <property type="molecule type" value="Genomic_DNA"/>
</dbReference>
<proteinExistence type="predicted"/>
<dbReference type="AlphaFoldDB" id="A0A1H6AM07"/>
<dbReference type="InterPro" id="IPR008334">
    <property type="entry name" value="5'-Nucleotdase_C"/>
</dbReference>
<dbReference type="GO" id="GO:0008253">
    <property type="term" value="F:5'-nucleotidase activity"/>
    <property type="evidence" value="ECO:0007669"/>
    <property type="project" value="TreeGrafter"/>
</dbReference>
<dbReference type="InterPro" id="IPR006179">
    <property type="entry name" value="5_nucleotidase/apyrase"/>
</dbReference>
<dbReference type="Pfam" id="PF02872">
    <property type="entry name" value="5_nucleotid_C"/>
    <property type="match status" value="1"/>
</dbReference>
<feature type="domain" description="5'-Nucleotidase C-terminal" evidence="1">
    <location>
        <begin position="81"/>
        <end position="228"/>
    </location>
</feature>
<organism evidence="2 3">
    <name type="scientific">Halpernia humi</name>
    <dbReference type="NCBI Taxonomy" id="493375"/>
    <lineage>
        <taxon>Bacteria</taxon>
        <taxon>Pseudomonadati</taxon>
        <taxon>Bacteroidota</taxon>
        <taxon>Flavobacteriia</taxon>
        <taxon>Flavobacteriales</taxon>
        <taxon>Weeksellaceae</taxon>
        <taxon>Chryseobacterium group</taxon>
        <taxon>Halpernia</taxon>
    </lineage>
</organism>
<keyword evidence="3" id="KW-1185">Reference proteome</keyword>
<sequence length="265" mass="29598">MLFVELILYLLQNLFQNMKSKIFLIVFSSLLLFSCRAKIGVAKVHTESNHIISSELKDDPAFDAVIAPYKKKLAATMNAVISHTKVDLTKNGENSNLGNLLADYTFEGAAEWAKKNNKPAVDAAVINIGGIRSTIGKGNILLRHVFEVMPFENEVVIMKLKGSDLQGLFDYYAKTQKNNPVSHLFIETEAGKITKESINGEKIDPSKDYYIATSDYLAFGGDNMVFFKKGEMISTGIKLRDLFVEKFKENPEVSAPEDVRVSFKK</sequence>
<dbReference type="GO" id="GO:0030288">
    <property type="term" value="C:outer membrane-bounded periplasmic space"/>
    <property type="evidence" value="ECO:0007669"/>
    <property type="project" value="TreeGrafter"/>
</dbReference>
<evidence type="ECO:0000313" key="2">
    <source>
        <dbReference type="EMBL" id="SEG49075.1"/>
    </source>
</evidence>
<evidence type="ECO:0000313" key="3">
    <source>
        <dbReference type="Proteomes" id="UP000236738"/>
    </source>
</evidence>
<accession>A0A1H6AM07</accession>
<dbReference type="SUPFAM" id="SSF55816">
    <property type="entry name" value="5'-nucleotidase (syn. UDP-sugar hydrolase), C-terminal domain"/>
    <property type="match status" value="1"/>
</dbReference>
<name>A0A1H6AM07_9FLAO</name>
<dbReference type="InterPro" id="IPR036907">
    <property type="entry name" value="5'-Nucleotdase_C_sf"/>
</dbReference>
<dbReference type="GO" id="GO:0009166">
    <property type="term" value="P:nucleotide catabolic process"/>
    <property type="evidence" value="ECO:0007669"/>
    <property type="project" value="InterPro"/>
</dbReference>
<reference evidence="3" key="1">
    <citation type="submission" date="2016-10" db="EMBL/GenBank/DDBJ databases">
        <authorList>
            <person name="Varghese N."/>
            <person name="Submissions S."/>
        </authorList>
    </citation>
    <scope>NUCLEOTIDE SEQUENCE [LARGE SCALE GENOMIC DNA]</scope>
    <source>
        <strain evidence="3">DSM 21580</strain>
    </source>
</reference>
<dbReference type="Proteomes" id="UP000236738">
    <property type="component" value="Unassembled WGS sequence"/>
</dbReference>
<protein>
    <submittedName>
        <fullName evidence="2">5'-nucleotidase, C-terminal domain</fullName>
    </submittedName>
</protein>
<evidence type="ECO:0000259" key="1">
    <source>
        <dbReference type="Pfam" id="PF02872"/>
    </source>
</evidence>